<accession>A0A1M7U295</accession>
<organism evidence="2 3">
    <name type="scientific">Oceanicella actignis</name>
    <dbReference type="NCBI Taxonomy" id="1189325"/>
    <lineage>
        <taxon>Bacteria</taxon>
        <taxon>Pseudomonadati</taxon>
        <taxon>Pseudomonadota</taxon>
        <taxon>Alphaproteobacteria</taxon>
        <taxon>Rhodobacterales</taxon>
        <taxon>Paracoccaceae</taxon>
        <taxon>Oceanicella</taxon>
    </lineage>
</organism>
<protein>
    <submittedName>
        <fullName evidence="2">Uncharacterized protein</fullName>
    </submittedName>
</protein>
<dbReference type="EMBL" id="FRDL01000014">
    <property type="protein sequence ID" value="SHN77024.1"/>
    <property type="molecule type" value="Genomic_DNA"/>
</dbReference>
<name>A0A1M7U295_9RHOB</name>
<dbReference type="Proteomes" id="UP000184066">
    <property type="component" value="Unassembled WGS sequence"/>
</dbReference>
<dbReference type="STRING" id="1189325.SAMN04488119_101386"/>
<reference evidence="2 3" key="1">
    <citation type="submission" date="2016-12" db="EMBL/GenBank/DDBJ databases">
        <authorList>
            <person name="Song W.-J."/>
            <person name="Kurnit D.M."/>
        </authorList>
    </citation>
    <scope>NUCLEOTIDE SEQUENCE [LARGE SCALE GENOMIC DNA]</scope>
    <source>
        <strain evidence="2 3">CGMCC 1.10808</strain>
    </source>
</reference>
<gene>
    <name evidence="2" type="ORF">SAMN05216200_11436</name>
</gene>
<keyword evidence="3" id="KW-1185">Reference proteome</keyword>
<evidence type="ECO:0000313" key="2">
    <source>
        <dbReference type="EMBL" id="SHN77024.1"/>
    </source>
</evidence>
<feature type="compositionally biased region" description="Low complexity" evidence="1">
    <location>
        <begin position="67"/>
        <end position="76"/>
    </location>
</feature>
<dbReference type="AlphaFoldDB" id="A0A1M7U295"/>
<feature type="region of interest" description="Disordered" evidence="1">
    <location>
        <begin position="61"/>
        <end position="102"/>
    </location>
</feature>
<evidence type="ECO:0000256" key="1">
    <source>
        <dbReference type="SAM" id="MobiDB-lite"/>
    </source>
</evidence>
<evidence type="ECO:0000313" key="3">
    <source>
        <dbReference type="Proteomes" id="UP000184066"/>
    </source>
</evidence>
<sequence>MNRRCGICGAPGAPFGRRWPGLWRDIPAGRRGYLLHCADVACAKAAAARLLAAMRADGHTPPPALIADAGEATAPRPAAPATPKPAGAASAPAPAAQGRLFT</sequence>
<feature type="compositionally biased region" description="Low complexity" evidence="1">
    <location>
        <begin position="84"/>
        <end position="96"/>
    </location>
</feature>
<proteinExistence type="predicted"/>